<feature type="compositionally biased region" description="Basic and acidic residues" evidence="1">
    <location>
        <begin position="264"/>
        <end position="275"/>
    </location>
</feature>
<dbReference type="Proteomes" id="UP000015354">
    <property type="component" value="Unassembled WGS sequence"/>
</dbReference>
<reference evidence="2 3" key="1">
    <citation type="journal article" date="2013" name="PLoS ONE">
        <title>Predicting the Proteins of Angomonas deanei, Strigomonas culicis and Their Respective Endosymbionts Reveals New Aspects of the Trypanosomatidae Family.</title>
        <authorList>
            <person name="Motta M.C."/>
            <person name="Martins A.C."/>
            <person name="de Souza S.S."/>
            <person name="Catta-Preta C.M."/>
            <person name="Silva R."/>
            <person name="Klein C.C."/>
            <person name="de Almeida L.G."/>
            <person name="de Lima Cunha O."/>
            <person name="Ciapina L.P."/>
            <person name="Brocchi M."/>
            <person name="Colabardini A.C."/>
            <person name="de Araujo Lima B."/>
            <person name="Machado C.R."/>
            <person name="de Almeida Soares C.M."/>
            <person name="Probst C.M."/>
            <person name="de Menezes C.B."/>
            <person name="Thompson C.E."/>
            <person name="Bartholomeu D.C."/>
            <person name="Gradia D.F."/>
            <person name="Pavoni D.P."/>
            <person name="Grisard E.C."/>
            <person name="Fantinatti-Garboggini F."/>
            <person name="Marchini F.K."/>
            <person name="Rodrigues-Luiz G.F."/>
            <person name="Wagner G."/>
            <person name="Goldman G.H."/>
            <person name="Fietto J.L."/>
            <person name="Elias M.C."/>
            <person name="Goldman M.H."/>
            <person name="Sagot M.F."/>
            <person name="Pereira M."/>
            <person name="Stoco P.H."/>
            <person name="de Mendonca-Neto R.P."/>
            <person name="Teixeira S.M."/>
            <person name="Maciel T.E."/>
            <person name="de Oliveira Mendes T.A."/>
            <person name="Urmenyi T.P."/>
            <person name="de Souza W."/>
            <person name="Schenkman S."/>
            <person name="de Vasconcelos A.T."/>
        </authorList>
    </citation>
    <scope>NUCLEOTIDE SEQUENCE [LARGE SCALE GENOMIC DNA]</scope>
</reference>
<comment type="caution">
    <text evidence="2">The sequence shown here is derived from an EMBL/GenBank/DDBJ whole genome shotgun (WGS) entry which is preliminary data.</text>
</comment>
<feature type="compositionally biased region" description="Basic and acidic residues" evidence="1">
    <location>
        <begin position="194"/>
        <end position="203"/>
    </location>
</feature>
<dbReference type="EMBL" id="ATMH01011718">
    <property type="protein sequence ID" value="EPY15826.1"/>
    <property type="molecule type" value="Genomic_DNA"/>
</dbReference>
<evidence type="ECO:0000256" key="1">
    <source>
        <dbReference type="SAM" id="MobiDB-lite"/>
    </source>
</evidence>
<feature type="compositionally biased region" description="Low complexity" evidence="1">
    <location>
        <begin position="24"/>
        <end position="41"/>
    </location>
</feature>
<evidence type="ECO:0000313" key="3">
    <source>
        <dbReference type="Proteomes" id="UP000015354"/>
    </source>
</evidence>
<feature type="compositionally biased region" description="Low complexity" evidence="1">
    <location>
        <begin position="300"/>
        <end position="313"/>
    </location>
</feature>
<feature type="region of interest" description="Disordered" evidence="1">
    <location>
        <begin position="1"/>
        <end position="49"/>
    </location>
</feature>
<sequence length="391" mass="41541">MPSPRDDAAGLATSGGTSRQVLLTRPRSASAPRRTAAAAATGKEEESREDFVKRFQGYYSGRGEAEATMETPTSVSAVSDRVSDTPQGGAPAPGAAGGMLESALTLHFDANAPFALPVLHHTDATQRHRRRFVAYSYALLFVVKLRRRTQLAQLKRQCSHVAARAEAKQLTHQHRSPSHKAPANRTVTSTSPNKRAEQTRPSEEDSATATSRSASPSFSGASSLLTMGSASNHHNNTSTRLFTRHPLPTATAQRSTSLSLSRAADARTGPRELCKKMHKMRVQQQQGGEAAQTRTDTKKASATQGGPVAAAAQPSPPPPLSAQAAGVPRKPKYFSRAYRFLPEMETIGRGSEVAAAGIATTASFSSTALLRTSMPAALGDEGDKREMPSFG</sequence>
<evidence type="ECO:0000313" key="2">
    <source>
        <dbReference type="EMBL" id="EPY15826.1"/>
    </source>
</evidence>
<protein>
    <submittedName>
        <fullName evidence="2">Uncharacterized protein</fullName>
    </submittedName>
</protein>
<feature type="region of interest" description="Disordered" evidence="1">
    <location>
        <begin position="165"/>
        <end position="327"/>
    </location>
</feature>
<feature type="compositionally biased region" description="Polar residues" evidence="1">
    <location>
        <begin position="224"/>
        <end position="241"/>
    </location>
</feature>
<feature type="compositionally biased region" description="Polar residues" evidence="1">
    <location>
        <begin position="250"/>
        <end position="260"/>
    </location>
</feature>
<dbReference type="AlphaFoldDB" id="S9UM94"/>
<proteinExistence type="predicted"/>
<feature type="compositionally biased region" description="Low complexity" evidence="1">
    <location>
        <begin position="207"/>
        <end position="223"/>
    </location>
</feature>
<name>S9UM94_9TRYP</name>
<gene>
    <name evidence="2" type="ORF">STCU_11733</name>
</gene>
<keyword evidence="3" id="KW-1185">Reference proteome</keyword>
<organism evidence="2 3">
    <name type="scientific">Strigomonas culicis</name>
    <dbReference type="NCBI Taxonomy" id="28005"/>
    <lineage>
        <taxon>Eukaryota</taxon>
        <taxon>Discoba</taxon>
        <taxon>Euglenozoa</taxon>
        <taxon>Kinetoplastea</taxon>
        <taxon>Metakinetoplastina</taxon>
        <taxon>Trypanosomatida</taxon>
        <taxon>Trypanosomatidae</taxon>
        <taxon>Strigomonadinae</taxon>
        <taxon>Strigomonas</taxon>
    </lineage>
</organism>
<accession>S9UM94</accession>